<dbReference type="EMBL" id="JAJNNZ010000005">
    <property type="protein sequence ID" value="MCJ2376771.1"/>
    <property type="molecule type" value="Genomic_DNA"/>
</dbReference>
<dbReference type="Gene3D" id="1.10.10.1710">
    <property type="entry name" value="Deoxyribodipyrimidine photolyase-related"/>
    <property type="match status" value="1"/>
</dbReference>
<dbReference type="SUPFAM" id="SSF48173">
    <property type="entry name" value="Cryptochrome/photolyase FAD-binding domain"/>
    <property type="match status" value="1"/>
</dbReference>
<keyword evidence="2" id="KW-1185">Reference proteome</keyword>
<dbReference type="Gene3D" id="1.25.40.80">
    <property type="match status" value="1"/>
</dbReference>
<dbReference type="InterPro" id="IPR036134">
    <property type="entry name" value="Crypto/Photolyase_FAD-like_sf"/>
</dbReference>
<sequence>MKYTTIRLILGDQLDGNHSWFQQPDKSVLYVIAELQQESTYVRHHIQKICAFFAAMKAFADTLTSQGHQVLHLTLNETEPFSELSELIQHLINAHQASHFEYQRPDEFRLAQQLADLELTNATTSMAETEHFLLPFQDIPDYFVAKKHVVMEHFYRKMRRLHNILMQGDKPEGGKWNFDKNNRQKLKPDDIEQLPSPLLFSFDTSEICARLERHNIKTIGHLNEPLIWPTNRSQSLALLAHFCQVCLPNFGRFQDAMTKEHLAKWSLYHCRLSFSLNTKMLHPREVIDAAIAAFKSNSSIDIAQLEGFVRQLLGWREYIRGVYWANMPHYQDLNVLKANQNMPDFFWTGKSKMTCLNQAISQSLDHAYAHHIQRLMITGNFSLLTELDPQQVEQWYLGIYIDAIEWVEMPNTRGMALFADGGIVGTKPYAASASYVNKMSDYCKGCHYDHKKRTGENACPFNSLYWRFMVKHRERLWQNPRVRMIYGSWDNMDEAEQHSILETANHYFRHVNSL</sequence>
<dbReference type="InterPro" id="IPR052551">
    <property type="entry name" value="UV-DNA_repair_photolyase"/>
</dbReference>
<dbReference type="Proteomes" id="UP001139488">
    <property type="component" value="Unassembled WGS sequence"/>
</dbReference>
<organism evidence="1 2">
    <name type="scientific">Vibrio gelatinilyticus</name>
    <dbReference type="NCBI Taxonomy" id="2893468"/>
    <lineage>
        <taxon>Bacteria</taxon>
        <taxon>Pseudomonadati</taxon>
        <taxon>Pseudomonadota</taxon>
        <taxon>Gammaproteobacteria</taxon>
        <taxon>Vibrionales</taxon>
        <taxon>Vibrionaceae</taxon>
        <taxon>Vibrio</taxon>
    </lineage>
</organism>
<dbReference type="RefSeq" id="WP_244356684.1">
    <property type="nucleotide sequence ID" value="NZ_JAJNNZ010000005.1"/>
</dbReference>
<proteinExistence type="predicted"/>
<name>A0A9X1WAK8_9VIBR</name>
<dbReference type="AlphaFoldDB" id="A0A9X1WAK8"/>
<protein>
    <submittedName>
        <fullName evidence="1">Cryptochrome/photolyase family protein</fullName>
    </submittedName>
</protein>
<dbReference type="Gene3D" id="3.40.50.620">
    <property type="entry name" value="HUPs"/>
    <property type="match status" value="1"/>
</dbReference>
<dbReference type="Gene3D" id="1.10.579.10">
    <property type="entry name" value="DNA Cyclobutane Dipyrimidine Photolyase, subunit A, domain 3"/>
    <property type="match status" value="1"/>
</dbReference>
<reference evidence="1" key="1">
    <citation type="submission" date="2021-11" db="EMBL/GenBank/DDBJ databases">
        <title>Vibrio ZSDE26 sp. nov. and Vibrio ZSDZ34 sp. nov., isolated from coastal seawater in Qingdao.</title>
        <authorList>
            <person name="Zhang P."/>
        </authorList>
    </citation>
    <scope>NUCLEOTIDE SEQUENCE</scope>
    <source>
        <strain evidence="1">ZSDZ34</strain>
    </source>
</reference>
<evidence type="ECO:0000313" key="2">
    <source>
        <dbReference type="Proteomes" id="UP001139488"/>
    </source>
</evidence>
<accession>A0A9X1WAK8</accession>
<dbReference type="PANTHER" id="PTHR38657:SF1">
    <property type="entry name" value="SLR1343 PROTEIN"/>
    <property type="match status" value="1"/>
</dbReference>
<dbReference type="Pfam" id="PF04244">
    <property type="entry name" value="DPRP"/>
    <property type="match status" value="1"/>
</dbReference>
<dbReference type="PANTHER" id="PTHR38657">
    <property type="entry name" value="SLR1343 PROTEIN"/>
    <property type="match status" value="1"/>
</dbReference>
<comment type="caution">
    <text evidence="1">The sequence shown here is derived from an EMBL/GenBank/DDBJ whole genome shotgun (WGS) entry which is preliminary data.</text>
</comment>
<gene>
    <name evidence="1" type="ORF">LNL84_07975</name>
</gene>
<evidence type="ECO:0000313" key="1">
    <source>
        <dbReference type="EMBL" id="MCJ2376771.1"/>
    </source>
</evidence>
<dbReference type="InterPro" id="IPR007357">
    <property type="entry name" value="PhrB-like"/>
</dbReference>
<dbReference type="InterPro" id="IPR014729">
    <property type="entry name" value="Rossmann-like_a/b/a_fold"/>
</dbReference>